<dbReference type="AlphaFoldDB" id="A0A1M6WF07"/>
<accession>A0A1M6WF07</accession>
<dbReference type="OrthoDB" id="9799482at2"/>
<keyword evidence="5" id="KW-0670">Pyruvate</keyword>
<organism evidence="5 6">
    <name type="scientific">Selenomonas ruminantium</name>
    <dbReference type="NCBI Taxonomy" id="971"/>
    <lineage>
        <taxon>Bacteria</taxon>
        <taxon>Bacillati</taxon>
        <taxon>Bacillota</taxon>
        <taxon>Negativicutes</taxon>
        <taxon>Selenomonadales</taxon>
        <taxon>Selenomonadaceae</taxon>
        <taxon>Selenomonas</taxon>
    </lineage>
</organism>
<dbReference type="EMBL" id="FRBC01000024">
    <property type="protein sequence ID" value="SHK92204.1"/>
    <property type="molecule type" value="Genomic_DNA"/>
</dbReference>
<dbReference type="InterPro" id="IPR011711">
    <property type="entry name" value="GntR_C"/>
</dbReference>
<keyword evidence="2" id="KW-0238">DNA-binding</keyword>
<dbReference type="Pfam" id="PF07729">
    <property type="entry name" value="FCD"/>
    <property type="match status" value="1"/>
</dbReference>
<keyword evidence="3" id="KW-0804">Transcription</keyword>
<evidence type="ECO:0000256" key="1">
    <source>
        <dbReference type="ARBA" id="ARBA00023015"/>
    </source>
</evidence>
<dbReference type="Gene3D" id="1.10.10.10">
    <property type="entry name" value="Winged helix-like DNA-binding domain superfamily/Winged helix DNA-binding domain"/>
    <property type="match status" value="1"/>
</dbReference>
<dbReference type="InterPro" id="IPR008920">
    <property type="entry name" value="TF_FadR/GntR_C"/>
</dbReference>
<dbReference type="SMART" id="SM00345">
    <property type="entry name" value="HTH_GNTR"/>
    <property type="match status" value="1"/>
</dbReference>
<evidence type="ECO:0000259" key="4">
    <source>
        <dbReference type="PROSITE" id="PS50949"/>
    </source>
</evidence>
<keyword evidence="1" id="KW-0805">Transcription regulation</keyword>
<evidence type="ECO:0000313" key="5">
    <source>
        <dbReference type="EMBL" id="SHK92204.1"/>
    </source>
</evidence>
<dbReference type="CDD" id="cd07377">
    <property type="entry name" value="WHTH_GntR"/>
    <property type="match status" value="1"/>
</dbReference>
<dbReference type="Proteomes" id="UP000184263">
    <property type="component" value="Unassembled WGS sequence"/>
</dbReference>
<name>A0A1M6WF07_SELRU</name>
<feature type="domain" description="HTH gntR-type" evidence="4">
    <location>
        <begin position="4"/>
        <end position="72"/>
    </location>
</feature>
<gene>
    <name evidence="5" type="ORF">SAMN05216582_12434</name>
</gene>
<dbReference type="SUPFAM" id="SSF46785">
    <property type="entry name" value="Winged helix' DNA-binding domain"/>
    <property type="match status" value="1"/>
</dbReference>
<protein>
    <submittedName>
        <fullName evidence="5">GntR family transcriptional regulator, transcriptional repressor for pyruvate dehydrogenase complex</fullName>
    </submittedName>
</protein>
<dbReference type="RefSeq" id="WP_073091549.1">
    <property type="nucleotide sequence ID" value="NZ_FRBC01000024.1"/>
</dbReference>
<sequence>MSKATLAEETAQAIINYIIKNELQPGDKLPTEPVFMEKLGVGRGTLREGIKLLAARNILDIRQGAGSFVSHQRGIPDDPLGLTFIEEDDNLIVDMLDVRLLFEPHVARLAATKASPEEKAAIVAQADEVERCIAEGESYVAADARFHRLIAEASGNRVFGNLTYILNTSIAKNIEITKDSQRDSNTIRYHRKIAEAIKGGHPNDAASYMNMHLQLLREFAREKMQ</sequence>
<dbReference type="Pfam" id="PF00392">
    <property type="entry name" value="GntR"/>
    <property type="match status" value="1"/>
</dbReference>
<dbReference type="Gene3D" id="1.20.120.530">
    <property type="entry name" value="GntR ligand-binding domain-like"/>
    <property type="match status" value="1"/>
</dbReference>
<evidence type="ECO:0000256" key="2">
    <source>
        <dbReference type="ARBA" id="ARBA00023125"/>
    </source>
</evidence>
<dbReference type="PANTHER" id="PTHR43537">
    <property type="entry name" value="TRANSCRIPTIONAL REGULATOR, GNTR FAMILY"/>
    <property type="match status" value="1"/>
</dbReference>
<proteinExistence type="predicted"/>
<dbReference type="PANTHER" id="PTHR43537:SF5">
    <property type="entry name" value="UXU OPERON TRANSCRIPTIONAL REGULATOR"/>
    <property type="match status" value="1"/>
</dbReference>
<dbReference type="GO" id="GO:0003677">
    <property type="term" value="F:DNA binding"/>
    <property type="evidence" value="ECO:0007669"/>
    <property type="project" value="UniProtKB-KW"/>
</dbReference>
<dbReference type="SMART" id="SM00895">
    <property type="entry name" value="FCD"/>
    <property type="match status" value="1"/>
</dbReference>
<dbReference type="InterPro" id="IPR036388">
    <property type="entry name" value="WH-like_DNA-bd_sf"/>
</dbReference>
<dbReference type="PROSITE" id="PS50949">
    <property type="entry name" value="HTH_GNTR"/>
    <property type="match status" value="1"/>
</dbReference>
<dbReference type="SUPFAM" id="SSF48008">
    <property type="entry name" value="GntR ligand-binding domain-like"/>
    <property type="match status" value="1"/>
</dbReference>
<dbReference type="InterPro" id="IPR000524">
    <property type="entry name" value="Tscrpt_reg_HTH_GntR"/>
</dbReference>
<evidence type="ECO:0000256" key="3">
    <source>
        <dbReference type="ARBA" id="ARBA00023163"/>
    </source>
</evidence>
<evidence type="ECO:0000313" key="6">
    <source>
        <dbReference type="Proteomes" id="UP000184263"/>
    </source>
</evidence>
<reference evidence="5 6" key="1">
    <citation type="submission" date="2016-11" db="EMBL/GenBank/DDBJ databases">
        <authorList>
            <person name="Jaros S."/>
            <person name="Januszkiewicz K."/>
            <person name="Wedrychowicz H."/>
        </authorList>
    </citation>
    <scope>NUCLEOTIDE SEQUENCE [LARGE SCALE GENOMIC DNA]</scope>
    <source>
        <strain evidence="5 6">HD4</strain>
    </source>
</reference>
<dbReference type="GO" id="GO:0003700">
    <property type="term" value="F:DNA-binding transcription factor activity"/>
    <property type="evidence" value="ECO:0007669"/>
    <property type="project" value="InterPro"/>
</dbReference>
<dbReference type="InterPro" id="IPR036390">
    <property type="entry name" value="WH_DNA-bd_sf"/>
</dbReference>